<evidence type="ECO:0000313" key="2">
    <source>
        <dbReference type="EMBL" id="HIR87538.1"/>
    </source>
</evidence>
<protein>
    <submittedName>
        <fullName evidence="2">Polysaccharide pyruvyl transferase family protein</fullName>
    </submittedName>
</protein>
<feature type="domain" description="Polysaccharide pyruvyl transferase" evidence="1">
    <location>
        <begin position="13"/>
        <end position="291"/>
    </location>
</feature>
<dbReference type="AlphaFoldDB" id="A0A9D1JBW0"/>
<dbReference type="GO" id="GO:0016740">
    <property type="term" value="F:transferase activity"/>
    <property type="evidence" value="ECO:0007669"/>
    <property type="project" value="UniProtKB-KW"/>
</dbReference>
<keyword evidence="2" id="KW-0808">Transferase</keyword>
<dbReference type="Pfam" id="PF04230">
    <property type="entry name" value="PS_pyruv_trans"/>
    <property type="match status" value="1"/>
</dbReference>
<gene>
    <name evidence="2" type="ORF">IAC96_01165</name>
</gene>
<evidence type="ECO:0000259" key="1">
    <source>
        <dbReference type="Pfam" id="PF04230"/>
    </source>
</evidence>
<reference evidence="2" key="2">
    <citation type="journal article" date="2021" name="PeerJ">
        <title>Extensive microbial diversity within the chicken gut microbiome revealed by metagenomics and culture.</title>
        <authorList>
            <person name="Gilroy R."/>
            <person name="Ravi A."/>
            <person name="Getino M."/>
            <person name="Pursley I."/>
            <person name="Horton D.L."/>
            <person name="Alikhan N.F."/>
            <person name="Baker D."/>
            <person name="Gharbi K."/>
            <person name="Hall N."/>
            <person name="Watson M."/>
            <person name="Adriaenssens E.M."/>
            <person name="Foster-Nyarko E."/>
            <person name="Jarju S."/>
            <person name="Secka A."/>
            <person name="Antonio M."/>
            <person name="Oren A."/>
            <person name="Chaudhuri R.R."/>
            <person name="La Ragione R."/>
            <person name="Hildebrand F."/>
            <person name="Pallen M.J."/>
        </authorList>
    </citation>
    <scope>NUCLEOTIDE SEQUENCE</scope>
    <source>
        <strain evidence="2">ChiW13-3771</strain>
    </source>
</reference>
<sequence>MKCSIITIHHIHNFGSVFQAYALAHFLEMNGYETEIIDYRPGYYELGRNKLKTIVGRALNRVSYANRKRKFEDFISKYEVLSNKQFSSVAELEMFYKGSDHIFIAGGDQLWNTYHPCGNDGAYKLAFTNSIRKIAYGTSMGRDNYSNEELMKLATSVEKFQSIMLREQSTVGLFRKYATNPVSHVIDPVGLLDIKEFESIAVEPKIDEPYAVMYLADSGELLDQAIEIFSKKMGLKIVHICGFKKKCYCDYFIKDAGPEEILGYILHADFVLSASFHATMFSLMFEKQFATLLPGEQTNARINDLLEYVGLEKRVIHCTEELKQLENEIDYSYANQVIKGFRKESRKALLSALAEISEG</sequence>
<accession>A0A9D1JBW0</accession>
<organism evidence="2 3">
    <name type="scientific">Candidatus Fimimorpha faecalis</name>
    <dbReference type="NCBI Taxonomy" id="2840824"/>
    <lineage>
        <taxon>Bacteria</taxon>
        <taxon>Bacillati</taxon>
        <taxon>Bacillota</taxon>
        <taxon>Clostridia</taxon>
        <taxon>Eubacteriales</taxon>
        <taxon>Candidatus Fimimorpha</taxon>
    </lineage>
</organism>
<dbReference type="InterPro" id="IPR007345">
    <property type="entry name" value="Polysacch_pyruvyl_Trfase"/>
</dbReference>
<dbReference type="Proteomes" id="UP000824201">
    <property type="component" value="Unassembled WGS sequence"/>
</dbReference>
<comment type="caution">
    <text evidence="2">The sequence shown here is derived from an EMBL/GenBank/DDBJ whole genome shotgun (WGS) entry which is preliminary data.</text>
</comment>
<evidence type="ECO:0000313" key="3">
    <source>
        <dbReference type="Proteomes" id="UP000824201"/>
    </source>
</evidence>
<name>A0A9D1JBW0_9FIRM</name>
<proteinExistence type="predicted"/>
<reference evidence="2" key="1">
    <citation type="submission" date="2020-10" db="EMBL/GenBank/DDBJ databases">
        <authorList>
            <person name="Gilroy R."/>
        </authorList>
    </citation>
    <scope>NUCLEOTIDE SEQUENCE</scope>
    <source>
        <strain evidence="2">ChiW13-3771</strain>
    </source>
</reference>
<dbReference type="EMBL" id="DVHN01000007">
    <property type="protein sequence ID" value="HIR87538.1"/>
    <property type="molecule type" value="Genomic_DNA"/>
</dbReference>